<evidence type="ECO:0000313" key="3">
    <source>
        <dbReference type="WBParaSite" id="Hba_15221"/>
    </source>
</evidence>
<evidence type="ECO:0000313" key="2">
    <source>
        <dbReference type="Proteomes" id="UP000095283"/>
    </source>
</evidence>
<accession>A0A1I7XCP5</accession>
<dbReference type="Proteomes" id="UP000095283">
    <property type="component" value="Unplaced"/>
</dbReference>
<proteinExistence type="predicted"/>
<keyword evidence="2" id="KW-1185">Reference proteome</keyword>
<dbReference type="WBParaSite" id="Hba_15221">
    <property type="protein sequence ID" value="Hba_15221"/>
    <property type="gene ID" value="Hba_15221"/>
</dbReference>
<reference evidence="3" key="1">
    <citation type="submission" date="2016-11" db="UniProtKB">
        <authorList>
            <consortium name="WormBaseParasite"/>
        </authorList>
    </citation>
    <scope>IDENTIFICATION</scope>
</reference>
<feature type="compositionally biased region" description="Polar residues" evidence="1">
    <location>
        <begin position="78"/>
        <end position="90"/>
    </location>
</feature>
<protein>
    <submittedName>
        <fullName evidence="3">Uncharacterized protein</fullName>
    </submittedName>
</protein>
<feature type="region of interest" description="Disordered" evidence="1">
    <location>
        <begin position="68"/>
        <end position="90"/>
    </location>
</feature>
<organism evidence="2 3">
    <name type="scientific">Heterorhabditis bacteriophora</name>
    <name type="common">Entomopathogenic nematode worm</name>
    <dbReference type="NCBI Taxonomy" id="37862"/>
    <lineage>
        <taxon>Eukaryota</taxon>
        <taxon>Metazoa</taxon>
        <taxon>Ecdysozoa</taxon>
        <taxon>Nematoda</taxon>
        <taxon>Chromadorea</taxon>
        <taxon>Rhabditida</taxon>
        <taxon>Rhabditina</taxon>
        <taxon>Rhabditomorpha</taxon>
        <taxon>Strongyloidea</taxon>
        <taxon>Heterorhabditidae</taxon>
        <taxon>Heterorhabditis</taxon>
    </lineage>
</organism>
<name>A0A1I7XCP5_HETBA</name>
<evidence type="ECO:0000256" key="1">
    <source>
        <dbReference type="SAM" id="MobiDB-lite"/>
    </source>
</evidence>
<sequence>MVSKRSNRQRDADVYRWSFATYDRHDSDELATSQTVNSHANTKTPLIMCARCFAVFEAIACAALARERHKQRRDNGWNEATTSCDSLPLI</sequence>
<dbReference type="AlphaFoldDB" id="A0A1I7XCP5"/>